<geneLocation type="plasmid" evidence="1">
    <name>pUSDA257</name>
</geneLocation>
<dbReference type="AlphaFoldDB" id="I3XGR8"/>
<name>I3XGR8_SINF2</name>
<keyword evidence="1" id="KW-0614">Plasmid</keyword>
<evidence type="ECO:0000313" key="1">
    <source>
        <dbReference type="EMBL" id="AFL55074.1"/>
    </source>
</evidence>
<dbReference type="HOGENOM" id="CLU_3348696_0_0_5"/>
<gene>
    <name evidence="1" type="ORF">USDA257_p03590</name>
</gene>
<accession>I3XGR8</accession>
<proteinExistence type="predicted"/>
<dbReference type="EMBL" id="CP003565">
    <property type="protein sequence ID" value="AFL55074.1"/>
    <property type="molecule type" value="Genomic_DNA"/>
</dbReference>
<protein>
    <submittedName>
        <fullName evidence="1">Uncharacterized protein</fullName>
    </submittedName>
</protein>
<reference evidence="1" key="1">
    <citation type="journal article" date="2012" name="J. Bacteriol.">
        <title>Complete genome sequence of the broad-host-range strain Sinorhizobium fredii USDA257.</title>
        <authorList>
            <person name="Schuldes J."/>
            <person name="Rodriguez Orbegoso M."/>
            <person name="Schmeisser C."/>
            <person name="Krishnan H.B."/>
            <person name="Daniel R."/>
            <person name="Streit W.R."/>
        </authorList>
    </citation>
    <scope>NUCLEOTIDE SEQUENCE [LARGE SCALE GENOMIC DNA]</scope>
    <source>
        <strain evidence="1">USDA 257</strain>
        <plasmid evidence="1">pUSDA257</plasmid>
    </source>
</reference>
<organism evidence="1">
    <name type="scientific">Sinorhizobium fredii (strain USDA 257)</name>
    <dbReference type="NCBI Taxonomy" id="1185652"/>
    <lineage>
        <taxon>Bacteria</taxon>
        <taxon>Pseudomonadati</taxon>
        <taxon>Pseudomonadota</taxon>
        <taxon>Alphaproteobacteria</taxon>
        <taxon>Hyphomicrobiales</taxon>
        <taxon>Rhizobiaceae</taxon>
        <taxon>Sinorhizobium/Ensifer group</taxon>
        <taxon>Sinorhizobium</taxon>
    </lineage>
</organism>
<sequence length="37" mass="4255">MLNPVYQFLHRHRQPPLAKDIDALMRGSMHNGSASHK</sequence>